<keyword evidence="11 14" id="KW-0408">Iron</keyword>
<dbReference type="InterPro" id="IPR036396">
    <property type="entry name" value="Cyt_P450_sf"/>
</dbReference>
<evidence type="ECO:0000256" key="9">
    <source>
        <dbReference type="ARBA" id="ARBA00022848"/>
    </source>
</evidence>
<evidence type="ECO:0000256" key="2">
    <source>
        <dbReference type="ARBA" id="ARBA00003690"/>
    </source>
</evidence>
<comment type="cofactor">
    <cofactor evidence="1 14">
        <name>heme</name>
        <dbReference type="ChEBI" id="CHEBI:30413"/>
    </cofactor>
</comment>
<evidence type="ECO:0000256" key="5">
    <source>
        <dbReference type="ARBA" id="ARBA00010617"/>
    </source>
</evidence>
<evidence type="ECO:0000313" key="18">
    <source>
        <dbReference type="Proteomes" id="UP001152759"/>
    </source>
</evidence>
<dbReference type="PANTHER" id="PTHR24300:SF376">
    <property type="entry name" value="CYTOCHROME P450 15A1"/>
    <property type="match status" value="1"/>
</dbReference>
<dbReference type="Proteomes" id="UP001152759">
    <property type="component" value="Chromosome 10"/>
</dbReference>
<dbReference type="AlphaFoldDB" id="A0A9P0A3A8"/>
<dbReference type="GO" id="GO:0006082">
    <property type="term" value="P:organic acid metabolic process"/>
    <property type="evidence" value="ECO:0007669"/>
    <property type="project" value="TreeGrafter"/>
</dbReference>
<organism evidence="17 18">
    <name type="scientific">Bemisia tabaci</name>
    <name type="common">Sweetpotato whitefly</name>
    <name type="synonym">Aleurodes tabaci</name>
    <dbReference type="NCBI Taxonomy" id="7038"/>
    <lineage>
        <taxon>Eukaryota</taxon>
        <taxon>Metazoa</taxon>
        <taxon>Ecdysozoa</taxon>
        <taxon>Arthropoda</taxon>
        <taxon>Hexapoda</taxon>
        <taxon>Insecta</taxon>
        <taxon>Pterygota</taxon>
        <taxon>Neoptera</taxon>
        <taxon>Paraneoptera</taxon>
        <taxon>Hemiptera</taxon>
        <taxon>Sternorrhyncha</taxon>
        <taxon>Aleyrodoidea</taxon>
        <taxon>Aleyrodidae</taxon>
        <taxon>Aleyrodinae</taxon>
        <taxon>Bemisia</taxon>
    </lineage>
</organism>
<dbReference type="InterPro" id="IPR050182">
    <property type="entry name" value="Cytochrome_P450_fam2"/>
</dbReference>
<keyword evidence="8" id="KW-0256">Endoplasmic reticulum</keyword>
<keyword evidence="7 14" id="KW-0479">Metal-binding</keyword>
<dbReference type="GO" id="GO:0020037">
    <property type="term" value="F:heme binding"/>
    <property type="evidence" value="ECO:0007669"/>
    <property type="project" value="InterPro"/>
</dbReference>
<comment type="similarity">
    <text evidence="5 15">Belongs to the cytochrome P450 family.</text>
</comment>
<keyword evidence="16" id="KW-1133">Transmembrane helix</keyword>
<dbReference type="PANTHER" id="PTHR24300">
    <property type="entry name" value="CYTOCHROME P450 508A4-RELATED"/>
    <property type="match status" value="1"/>
</dbReference>
<dbReference type="InterPro" id="IPR002401">
    <property type="entry name" value="Cyt_P450_E_grp-I"/>
</dbReference>
<dbReference type="PRINTS" id="PR00385">
    <property type="entry name" value="P450"/>
</dbReference>
<name>A0A9P0A3A8_BEMTA</name>
<comment type="function">
    <text evidence="2">May be involved in the metabolism of insect hormones and in the breakdown of synthetic insecticides.</text>
</comment>
<evidence type="ECO:0000256" key="12">
    <source>
        <dbReference type="ARBA" id="ARBA00023033"/>
    </source>
</evidence>
<protein>
    <recommendedName>
        <fullName evidence="19">Cytochrome P450</fullName>
    </recommendedName>
</protein>
<evidence type="ECO:0000256" key="6">
    <source>
        <dbReference type="ARBA" id="ARBA00022617"/>
    </source>
</evidence>
<keyword evidence="9" id="KW-0492">Microsome</keyword>
<evidence type="ECO:0000256" key="3">
    <source>
        <dbReference type="ARBA" id="ARBA00004174"/>
    </source>
</evidence>
<keyword evidence="12 15" id="KW-0503">Monooxygenase</keyword>
<dbReference type="EMBL" id="OU963871">
    <property type="protein sequence ID" value="CAH0383072.1"/>
    <property type="molecule type" value="Genomic_DNA"/>
</dbReference>
<dbReference type="PROSITE" id="PS00086">
    <property type="entry name" value="CYTOCHROME_P450"/>
    <property type="match status" value="1"/>
</dbReference>
<dbReference type="InterPro" id="IPR001128">
    <property type="entry name" value="Cyt_P450"/>
</dbReference>
<keyword evidence="10 15" id="KW-0560">Oxidoreductase</keyword>
<reference evidence="17" key="1">
    <citation type="submission" date="2021-12" db="EMBL/GenBank/DDBJ databases">
        <authorList>
            <person name="King R."/>
        </authorList>
    </citation>
    <scope>NUCLEOTIDE SEQUENCE</scope>
</reference>
<evidence type="ECO:0000256" key="15">
    <source>
        <dbReference type="RuleBase" id="RU000461"/>
    </source>
</evidence>
<dbReference type="GO" id="GO:0006805">
    <property type="term" value="P:xenobiotic metabolic process"/>
    <property type="evidence" value="ECO:0007669"/>
    <property type="project" value="TreeGrafter"/>
</dbReference>
<keyword evidence="6 14" id="KW-0349">Heme</keyword>
<feature type="binding site" description="axial binding residue" evidence="14">
    <location>
        <position position="457"/>
    </location>
    <ligand>
        <name>heme</name>
        <dbReference type="ChEBI" id="CHEBI:30413"/>
    </ligand>
    <ligandPart>
        <name>Fe</name>
        <dbReference type="ChEBI" id="CHEBI:18248"/>
    </ligandPart>
</feature>
<evidence type="ECO:0000256" key="11">
    <source>
        <dbReference type="ARBA" id="ARBA00023004"/>
    </source>
</evidence>
<evidence type="ECO:0000256" key="10">
    <source>
        <dbReference type="ARBA" id="ARBA00023002"/>
    </source>
</evidence>
<evidence type="ECO:0000256" key="8">
    <source>
        <dbReference type="ARBA" id="ARBA00022824"/>
    </source>
</evidence>
<dbReference type="PRINTS" id="PR00463">
    <property type="entry name" value="EP450I"/>
</dbReference>
<proteinExistence type="inferred from homology"/>
<evidence type="ECO:0000256" key="7">
    <source>
        <dbReference type="ARBA" id="ARBA00022723"/>
    </source>
</evidence>
<evidence type="ECO:0000256" key="1">
    <source>
        <dbReference type="ARBA" id="ARBA00001971"/>
    </source>
</evidence>
<dbReference type="SUPFAM" id="SSF48264">
    <property type="entry name" value="Cytochrome P450"/>
    <property type="match status" value="1"/>
</dbReference>
<dbReference type="Gene3D" id="1.10.630.10">
    <property type="entry name" value="Cytochrome P450"/>
    <property type="match status" value="1"/>
</dbReference>
<dbReference type="Pfam" id="PF00067">
    <property type="entry name" value="p450"/>
    <property type="match status" value="1"/>
</dbReference>
<sequence>MWENTIAAEESVYLSENVWPKMIYAAIFLIGLILAYVFRNFRRPENFPPGPEGLRFIGNVPLIKRLSREKGGLHLAFSSLAEQFKTSILGLQLGSDLVVVVFSEDNLAAVHLDEVFNARPNDFFSRLRTFGVCKGVTFTDGDLWLEHHKFALKHLHQLGFGKVKVKNLIKEEISHFVKLLNNQRDDVCITKYLARLVLNVLWTVVAGTRFSLDDPKLGRLLELMNSRSKAFDFSGGLLNRFPWMRFLAPDKSGYKLISNLNSELRNFLMDEIEKHKGTRTDEVRDFMDLYLEKIDAPGTDKGIFNEDQLVAVCLDFFIAGSHTTSDTLGFALLAMTRYPDVQAKVQRCLDAAVLPGTAPDFTEEKGMNYVSAVLLEAMRSCFVAPTSGPRRATRTTTVGGYTIPQGTTVLMSIHSILNDKKRWSDPEMFRPERFLDNDGNITNSDRLYFFGRGKRRCIGEALARNFIFQFFTSLLYHFEFSAIPDKPLPTTPVAGIFLSPQPFHVNLRPRISKQIAEPGSRFLHPVLAAEIGLEEYSTLHRR</sequence>
<evidence type="ECO:0000256" key="14">
    <source>
        <dbReference type="PIRSR" id="PIRSR602401-1"/>
    </source>
</evidence>
<dbReference type="GO" id="GO:0005789">
    <property type="term" value="C:endoplasmic reticulum membrane"/>
    <property type="evidence" value="ECO:0007669"/>
    <property type="project" value="UniProtKB-SubCell"/>
</dbReference>
<feature type="transmembrane region" description="Helical" evidence="16">
    <location>
        <begin position="22"/>
        <end position="38"/>
    </location>
</feature>
<evidence type="ECO:0000313" key="17">
    <source>
        <dbReference type="EMBL" id="CAH0383072.1"/>
    </source>
</evidence>
<gene>
    <name evidence="17" type="ORF">BEMITA_LOCUS2552</name>
</gene>
<keyword evidence="16" id="KW-0812">Transmembrane</keyword>
<dbReference type="FunFam" id="1.10.630.10:FF:000238">
    <property type="entry name" value="Cytochrome P450 2A6"/>
    <property type="match status" value="1"/>
</dbReference>
<evidence type="ECO:0000256" key="13">
    <source>
        <dbReference type="ARBA" id="ARBA00023136"/>
    </source>
</evidence>
<keyword evidence="13 16" id="KW-0472">Membrane</keyword>
<evidence type="ECO:0000256" key="4">
    <source>
        <dbReference type="ARBA" id="ARBA00004406"/>
    </source>
</evidence>
<dbReference type="GO" id="GO:0005506">
    <property type="term" value="F:iron ion binding"/>
    <property type="evidence" value="ECO:0007669"/>
    <property type="project" value="InterPro"/>
</dbReference>
<evidence type="ECO:0008006" key="19">
    <source>
        <dbReference type="Google" id="ProtNLM"/>
    </source>
</evidence>
<evidence type="ECO:0000256" key="16">
    <source>
        <dbReference type="SAM" id="Phobius"/>
    </source>
</evidence>
<keyword evidence="18" id="KW-1185">Reference proteome</keyword>
<accession>A0A9P0A3A8</accession>
<dbReference type="GO" id="GO:0008395">
    <property type="term" value="F:steroid hydroxylase activity"/>
    <property type="evidence" value="ECO:0007669"/>
    <property type="project" value="TreeGrafter"/>
</dbReference>
<dbReference type="InterPro" id="IPR017972">
    <property type="entry name" value="Cyt_P450_CS"/>
</dbReference>
<comment type="subcellular location">
    <subcellularLocation>
        <location evidence="4">Endoplasmic reticulum membrane</location>
        <topology evidence="4">Peripheral membrane protein</topology>
    </subcellularLocation>
    <subcellularLocation>
        <location evidence="3">Microsome membrane</location>
        <topology evidence="3">Peripheral membrane protein</topology>
    </subcellularLocation>
</comment>
<dbReference type="GO" id="GO:0016712">
    <property type="term" value="F:oxidoreductase activity, acting on paired donors, with incorporation or reduction of molecular oxygen, reduced flavin or flavoprotein as one donor, and incorporation of one atom of oxygen"/>
    <property type="evidence" value="ECO:0007669"/>
    <property type="project" value="TreeGrafter"/>
</dbReference>